<comment type="pathway">
    <text evidence="3">Amino-acid biosynthesis; L-valine biosynthesis; L-valine from pyruvate: step 4/4.</text>
</comment>
<evidence type="ECO:0000256" key="4">
    <source>
        <dbReference type="ARBA" id="ARBA00005072"/>
    </source>
</evidence>
<dbReference type="RefSeq" id="WP_133465225.1">
    <property type="nucleotide sequence ID" value="NZ_SNWI01000005.1"/>
</dbReference>
<evidence type="ECO:0000256" key="2">
    <source>
        <dbReference type="ARBA" id="ARBA00004824"/>
    </source>
</evidence>
<dbReference type="AlphaFoldDB" id="A0A4R6H220"/>
<dbReference type="CDD" id="cd00449">
    <property type="entry name" value="PLPDE_IV"/>
    <property type="match status" value="1"/>
</dbReference>
<dbReference type="PANTHER" id="PTHR42743:SF11">
    <property type="entry name" value="AMINODEOXYCHORISMATE LYASE"/>
    <property type="match status" value="1"/>
</dbReference>
<dbReference type="InterPro" id="IPR036038">
    <property type="entry name" value="Aminotransferase-like"/>
</dbReference>
<evidence type="ECO:0000313" key="11">
    <source>
        <dbReference type="EMBL" id="TDO01315.1"/>
    </source>
</evidence>
<dbReference type="EMBL" id="SNWI01000005">
    <property type="protein sequence ID" value="TDO01315.1"/>
    <property type="molecule type" value="Genomic_DNA"/>
</dbReference>
<comment type="cofactor">
    <cofactor evidence="1">
        <name>pyridoxal 5'-phosphate</name>
        <dbReference type="ChEBI" id="CHEBI:597326"/>
    </cofactor>
</comment>
<evidence type="ECO:0000256" key="9">
    <source>
        <dbReference type="ARBA" id="ARBA00048798"/>
    </source>
</evidence>
<reference evidence="11 12" key="1">
    <citation type="submission" date="2019-03" db="EMBL/GenBank/DDBJ databases">
        <title>Freshwater and sediment microbial communities from various areas in North America, analyzing microbe dynamics in response to fracking.</title>
        <authorList>
            <person name="Lamendella R."/>
        </authorList>
    </citation>
    <scope>NUCLEOTIDE SEQUENCE [LARGE SCALE GENOMIC DNA]</scope>
    <source>
        <strain evidence="11 12">114D</strain>
    </source>
</reference>
<comment type="catalytic activity">
    <reaction evidence="9">
        <text>L-isoleucine + 2-oxoglutarate = (S)-3-methyl-2-oxopentanoate + L-glutamate</text>
        <dbReference type="Rhea" id="RHEA:24801"/>
        <dbReference type="ChEBI" id="CHEBI:16810"/>
        <dbReference type="ChEBI" id="CHEBI:29985"/>
        <dbReference type="ChEBI" id="CHEBI:35146"/>
        <dbReference type="ChEBI" id="CHEBI:58045"/>
        <dbReference type="EC" id="2.6.1.42"/>
    </reaction>
</comment>
<dbReference type="SUPFAM" id="SSF56752">
    <property type="entry name" value="D-aminoacid aminotransferase-like PLP-dependent enzymes"/>
    <property type="match status" value="1"/>
</dbReference>
<dbReference type="PANTHER" id="PTHR42743">
    <property type="entry name" value="AMINO-ACID AMINOTRANSFERASE"/>
    <property type="match status" value="1"/>
</dbReference>
<name>A0A4R6H220_9BACT</name>
<dbReference type="InterPro" id="IPR043131">
    <property type="entry name" value="BCAT-like_N"/>
</dbReference>
<dbReference type="GO" id="GO:0008652">
    <property type="term" value="P:amino acid biosynthetic process"/>
    <property type="evidence" value="ECO:0007669"/>
    <property type="project" value="UniProtKB-ARBA"/>
</dbReference>
<keyword evidence="11" id="KW-0032">Aminotransferase</keyword>
<dbReference type="Gene3D" id="3.20.10.10">
    <property type="entry name" value="D-amino Acid Aminotransferase, subunit A, domain 2"/>
    <property type="match status" value="1"/>
</dbReference>
<evidence type="ECO:0000256" key="6">
    <source>
        <dbReference type="ARBA" id="ARBA00013053"/>
    </source>
</evidence>
<dbReference type="OrthoDB" id="9805628at2"/>
<dbReference type="Proteomes" id="UP000294848">
    <property type="component" value="Unassembled WGS sequence"/>
</dbReference>
<dbReference type="InterPro" id="IPR043132">
    <property type="entry name" value="BCAT-like_C"/>
</dbReference>
<evidence type="ECO:0000313" key="12">
    <source>
        <dbReference type="Proteomes" id="UP000294848"/>
    </source>
</evidence>
<keyword evidence="7" id="KW-0663">Pyridoxal phosphate</keyword>
<accession>A0A4R6H220</accession>
<comment type="similarity">
    <text evidence="5">Belongs to the class-IV pyridoxal-phosphate-dependent aminotransferase family.</text>
</comment>
<dbReference type="EC" id="2.6.1.42" evidence="6"/>
<keyword evidence="11" id="KW-0808">Transferase</keyword>
<organism evidence="11 12">
    <name type="scientific">Sunxiuqinia elliptica</name>
    <dbReference type="NCBI Taxonomy" id="655355"/>
    <lineage>
        <taxon>Bacteria</taxon>
        <taxon>Pseudomonadati</taxon>
        <taxon>Bacteroidota</taxon>
        <taxon>Bacteroidia</taxon>
        <taxon>Marinilabiliales</taxon>
        <taxon>Prolixibacteraceae</taxon>
        <taxon>Sunxiuqinia</taxon>
    </lineage>
</organism>
<sequence>MIGFDNGSYRNLSEISIPITSLSINRGYGAFEFLEVINGKPFYGDRHVKRLLNSMNLLHLKTGFNDQLKEVLAALIAKNNLQNAFIKLFVLPHTAASHGWYEGALYAFPTTMPTYAESLYTHGARLVTKQYERFLPEAKSTNYLSGQFWMDACSDERVMDILFHDGQTVQETSRGNVFVVKDGQVITPADRVLKGITRDLVLELLEQLDLPAQERSIELSEFADVDEIFLTSTTKLVVPITTIDDWTVGDGTPGPITQQVMTQFELLRRQANER</sequence>
<gene>
    <name evidence="11" type="ORF">DET52_105170</name>
</gene>
<dbReference type="InterPro" id="IPR050571">
    <property type="entry name" value="Class-IV_PLP-Dep_Aminotrnsfr"/>
</dbReference>
<comment type="pathway">
    <text evidence="4">Amino-acid biosynthesis; L-leucine biosynthesis; L-leucine from 3-methyl-2-oxobutanoate: step 4/4.</text>
</comment>
<protein>
    <recommendedName>
        <fullName evidence="6">branched-chain-amino-acid transaminase</fullName>
        <ecNumber evidence="6">2.6.1.42</ecNumber>
    </recommendedName>
</protein>
<dbReference type="Gene3D" id="3.30.470.10">
    <property type="match status" value="1"/>
</dbReference>
<comment type="caution">
    <text evidence="11">The sequence shown here is derived from an EMBL/GenBank/DDBJ whole genome shotgun (WGS) entry which is preliminary data.</text>
</comment>
<comment type="catalytic activity">
    <reaction evidence="8">
        <text>L-valine + 2-oxoglutarate = 3-methyl-2-oxobutanoate + L-glutamate</text>
        <dbReference type="Rhea" id="RHEA:24813"/>
        <dbReference type="ChEBI" id="CHEBI:11851"/>
        <dbReference type="ChEBI" id="CHEBI:16810"/>
        <dbReference type="ChEBI" id="CHEBI:29985"/>
        <dbReference type="ChEBI" id="CHEBI:57762"/>
        <dbReference type="EC" id="2.6.1.42"/>
    </reaction>
</comment>
<comment type="catalytic activity">
    <reaction evidence="10">
        <text>L-leucine + 2-oxoglutarate = 4-methyl-2-oxopentanoate + L-glutamate</text>
        <dbReference type="Rhea" id="RHEA:18321"/>
        <dbReference type="ChEBI" id="CHEBI:16810"/>
        <dbReference type="ChEBI" id="CHEBI:17865"/>
        <dbReference type="ChEBI" id="CHEBI:29985"/>
        <dbReference type="ChEBI" id="CHEBI:57427"/>
        <dbReference type="EC" id="2.6.1.42"/>
    </reaction>
</comment>
<evidence type="ECO:0000256" key="8">
    <source>
        <dbReference type="ARBA" id="ARBA00048212"/>
    </source>
</evidence>
<dbReference type="InterPro" id="IPR001544">
    <property type="entry name" value="Aminotrans_IV"/>
</dbReference>
<evidence type="ECO:0000256" key="5">
    <source>
        <dbReference type="ARBA" id="ARBA00009320"/>
    </source>
</evidence>
<dbReference type="GO" id="GO:0004084">
    <property type="term" value="F:branched-chain-amino-acid transaminase activity"/>
    <property type="evidence" value="ECO:0007669"/>
    <property type="project" value="UniProtKB-EC"/>
</dbReference>
<evidence type="ECO:0000256" key="7">
    <source>
        <dbReference type="ARBA" id="ARBA00022898"/>
    </source>
</evidence>
<comment type="pathway">
    <text evidence="2">Amino-acid biosynthesis; L-isoleucine biosynthesis; L-isoleucine from 2-oxobutanoate: step 4/4.</text>
</comment>
<evidence type="ECO:0000256" key="3">
    <source>
        <dbReference type="ARBA" id="ARBA00004931"/>
    </source>
</evidence>
<evidence type="ECO:0000256" key="1">
    <source>
        <dbReference type="ARBA" id="ARBA00001933"/>
    </source>
</evidence>
<dbReference type="FunFam" id="3.20.10.10:FF:000002">
    <property type="entry name" value="D-alanine aminotransferase"/>
    <property type="match status" value="1"/>
</dbReference>
<dbReference type="GO" id="GO:0046394">
    <property type="term" value="P:carboxylic acid biosynthetic process"/>
    <property type="evidence" value="ECO:0007669"/>
    <property type="project" value="UniProtKB-ARBA"/>
</dbReference>
<dbReference type="Pfam" id="PF01063">
    <property type="entry name" value="Aminotran_4"/>
    <property type="match status" value="1"/>
</dbReference>
<proteinExistence type="inferred from homology"/>
<evidence type="ECO:0000256" key="10">
    <source>
        <dbReference type="ARBA" id="ARBA00049229"/>
    </source>
</evidence>